<name>A0A1B9GAZ7_9TREE</name>
<gene>
    <name evidence="2" type="ORF">I302_03048</name>
    <name evidence="3" type="ORF">I302_104340</name>
</gene>
<protein>
    <submittedName>
        <fullName evidence="2">Uncharacterized protein</fullName>
    </submittedName>
</protein>
<evidence type="ECO:0000256" key="1">
    <source>
        <dbReference type="SAM" id="MobiDB-lite"/>
    </source>
</evidence>
<dbReference type="EMBL" id="KI894019">
    <property type="protein sequence ID" value="OCF28196.1"/>
    <property type="molecule type" value="Genomic_DNA"/>
</dbReference>
<accession>A0A1B9GAZ7</accession>
<reference evidence="2" key="3">
    <citation type="submission" date="2014-01" db="EMBL/GenBank/DDBJ databases">
        <title>Evolution of pathogenesis and genome organization in the Tremellales.</title>
        <authorList>
            <person name="Cuomo C."/>
            <person name="Litvintseva A."/>
            <person name="Heitman J."/>
            <person name="Chen Y."/>
            <person name="Sun S."/>
            <person name="Springer D."/>
            <person name="Dromer F."/>
            <person name="Young S."/>
            <person name="Zeng Q."/>
            <person name="Chapman S."/>
            <person name="Gujja S."/>
            <person name="Saif S."/>
            <person name="Birren B."/>
        </authorList>
    </citation>
    <scope>NUCLEOTIDE SEQUENCE</scope>
    <source>
        <strain evidence="2">CBS 10118</strain>
    </source>
</reference>
<dbReference type="GeneID" id="30207447"/>
<dbReference type="AlphaFoldDB" id="A0A1B9GAZ7"/>
<dbReference type="KEGG" id="kbi:30207447"/>
<evidence type="ECO:0000313" key="4">
    <source>
        <dbReference type="Proteomes" id="UP000092730"/>
    </source>
</evidence>
<reference evidence="2" key="1">
    <citation type="submission" date="2013-07" db="EMBL/GenBank/DDBJ databases">
        <title>The Genome Sequence of Cryptococcus bestiolae CBS10118.</title>
        <authorList>
            <consortium name="The Broad Institute Genome Sequencing Platform"/>
            <person name="Cuomo C."/>
            <person name="Litvintseva A."/>
            <person name="Chen Y."/>
            <person name="Heitman J."/>
            <person name="Sun S."/>
            <person name="Springer D."/>
            <person name="Dromer F."/>
            <person name="Young S.K."/>
            <person name="Zeng Q."/>
            <person name="Gargeya S."/>
            <person name="Fitzgerald M."/>
            <person name="Abouelleil A."/>
            <person name="Alvarado L."/>
            <person name="Berlin A.M."/>
            <person name="Chapman S.B."/>
            <person name="Dewar J."/>
            <person name="Goldberg J."/>
            <person name="Griggs A."/>
            <person name="Gujja S."/>
            <person name="Hansen M."/>
            <person name="Howarth C."/>
            <person name="Imamovic A."/>
            <person name="Larimer J."/>
            <person name="McCowan C."/>
            <person name="Murphy C."/>
            <person name="Pearson M."/>
            <person name="Priest M."/>
            <person name="Roberts A."/>
            <person name="Saif S."/>
            <person name="Shea T."/>
            <person name="Sykes S."/>
            <person name="Wortman J."/>
            <person name="Nusbaum C."/>
            <person name="Birren B."/>
        </authorList>
    </citation>
    <scope>NUCLEOTIDE SEQUENCE [LARGE SCALE GENOMIC DNA]</scope>
    <source>
        <strain evidence="2">CBS 10118</strain>
    </source>
</reference>
<feature type="compositionally biased region" description="Polar residues" evidence="1">
    <location>
        <begin position="1"/>
        <end position="17"/>
    </location>
</feature>
<dbReference type="Proteomes" id="UP000092730">
    <property type="component" value="Chromosome 2"/>
</dbReference>
<proteinExistence type="predicted"/>
<organism evidence="2">
    <name type="scientific">Kwoniella bestiolae CBS 10118</name>
    <dbReference type="NCBI Taxonomy" id="1296100"/>
    <lineage>
        <taxon>Eukaryota</taxon>
        <taxon>Fungi</taxon>
        <taxon>Dikarya</taxon>
        <taxon>Basidiomycota</taxon>
        <taxon>Agaricomycotina</taxon>
        <taxon>Tremellomycetes</taxon>
        <taxon>Tremellales</taxon>
        <taxon>Cryptococcaceae</taxon>
        <taxon>Kwoniella</taxon>
    </lineage>
</organism>
<feature type="region of interest" description="Disordered" evidence="1">
    <location>
        <begin position="84"/>
        <end position="104"/>
    </location>
</feature>
<keyword evidence="4" id="KW-1185">Reference proteome</keyword>
<evidence type="ECO:0000313" key="2">
    <source>
        <dbReference type="EMBL" id="OCF28196.1"/>
    </source>
</evidence>
<evidence type="ECO:0000313" key="3">
    <source>
        <dbReference type="EMBL" id="WVW82333.1"/>
    </source>
</evidence>
<reference evidence="3" key="2">
    <citation type="submission" date="2013-07" db="EMBL/GenBank/DDBJ databases">
        <authorList>
            <consortium name="The Broad Institute Genome Sequencing Platform"/>
            <person name="Cuomo C."/>
            <person name="Litvintseva A."/>
            <person name="Chen Y."/>
            <person name="Heitman J."/>
            <person name="Sun S."/>
            <person name="Springer D."/>
            <person name="Dromer F."/>
            <person name="Young S.K."/>
            <person name="Zeng Q."/>
            <person name="Gargeya S."/>
            <person name="Fitzgerald M."/>
            <person name="Abouelleil A."/>
            <person name="Alvarado L."/>
            <person name="Berlin A.M."/>
            <person name="Chapman S.B."/>
            <person name="Dewar J."/>
            <person name="Goldberg J."/>
            <person name="Griggs A."/>
            <person name="Gujja S."/>
            <person name="Hansen M."/>
            <person name="Howarth C."/>
            <person name="Imamovic A."/>
            <person name="Larimer J."/>
            <person name="McCowan C."/>
            <person name="Murphy C."/>
            <person name="Pearson M."/>
            <person name="Priest M."/>
            <person name="Roberts A."/>
            <person name="Saif S."/>
            <person name="Shea T."/>
            <person name="Sykes S."/>
            <person name="Wortman J."/>
            <person name="Nusbaum C."/>
            <person name="Birren B."/>
        </authorList>
    </citation>
    <scope>NUCLEOTIDE SEQUENCE</scope>
    <source>
        <strain evidence="3">CBS 10118</strain>
    </source>
</reference>
<dbReference type="EMBL" id="CP144542">
    <property type="protein sequence ID" value="WVW82333.1"/>
    <property type="molecule type" value="Genomic_DNA"/>
</dbReference>
<reference evidence="3" key="4">
    <citation type="submission" date="2024-02" db="EMBL/GenBank/DDBJ databases">
        <title>Comparative genomics of Cryptococcus and Kwoniella reveals pathogenesis evolution and contrasting modes of karyotype evolution via chromosome fusion or intercentromeric recombination.</title>
        <authorList>
            <person name="Coelho M.A."/>
            <person name="David-Palma M."/>
            <person name="Shea T."/>
            <person name="Bowers K."/>
            <person name="McGinley-Smith S."/>
            <person name="Mohammad A.W."/>
            <person name="Gnirke A."/>
            <person name="Yurkov A.M."/>
            <person name="Nowrousian M."/>
            <person name="Sun S."/>
            <person name="Cuomo C.A."/>
            <person name="Heitman J."/>
        </authorList>
    </citation>
    <scope>NUCLEOTIDE SEQUENCE</scope>
    <source>
        <strain evidence="3">CBS 10118</strain>
    </source>
</reference>
<dbReference type="RefSeq" id="XP_019049266.1">
    <property type="nucleotide sequence ID" value="XM_019189704.1"/>
</dbReference>
<feature type="region of interest" description="Disordered" evidence="1">
    <location>
        <begin position="1"/>
        <end position="69"/>
    </location>
</feature>
<sequence length="104" mass="10928">MPLTDNQPTINTSSNGDGTPRPSTPPNQTQSEENDSRTPPPPPRPRANGIAPSQPTDPAAGESVPTTTSQISAAHWSLWGTILFGPTSKDSVKSPSVPSEKKDK</sequence>
<dbReference type="VEuPathDB" id="FungiDB:I302_03048"/>